<dbReference type="InterPro" id="IPR010982">
    <property type="entry name" value="Lambda_DNA-bd_dom_sf"/>
</dbReference>
<dbReference type="Gene3D" id="1.25.40.10">
    <property type="entry name" value="Tetratricopeptide repeat domain"/>
    <property type="match status" value="1"/>
</dbReference>
<dbReference type="InterPro" id="IPR001387">
    <property type="entry name" value="Cro/C1-type_HTH"/>
</dbReference>
<dbReference type="AlphaFoldDB" id="A0A7W7WX17"/>
<dbReference type="PROSITE" id="PS50943">
    <property type="entry name" value="HTH_CROC1"/>
    <property type="match status" value="1"/>
</dbReference>
<dbReference type="Proteomes" id="UP000542674">
    <property type="component" value="Unassembled WGS sequence"/>
</dbReference>
<dbReference type="RefSeq" id="WP_184670000.1">
    <property type="nucleotide sequence ID" value="NZ_BAABAI010000005.1"/>
</dbReference>
<comment type="caution">
    <text evidence="2">The sequence shown here is derived from an EMBL/GenBank/DDBJ whole genome shotgun (WGS) entry which is preliminary data.</text>
</comment>
<evidence type="ECO:0000313" key="3">
    <source>
        <dbReference type="Proteomes" id="UP000542674"/>
    </source>
</evidence>
<dbReference type="EMBL" id="JACHJS010000001">
    <property type="protein sequence ID" value="MBB4966153.1"/>
    <property type="molecule type" value="Genomic_DNA"/>
</dbReference>
<dbReference type="SUPFAM" id="SSF47413">
    <property type="entry name" value="lambda repressor-like DNA-binding domains"/>
    <property type="match status" value="1"/>
</dbReference>
<accession>A0A7W7WX17</accession>
<dbReference type="GO" id="GO:0003677">
    <property type="term" value="F:DNA binding"/>
    <property type="evidence" value="ECO:0007669"/>
    <property type="project" value="InterPro"/>
</dbReference>
<sequence>MSVTVGGSDWTSDGRTCAECGTPLEAGNSAQMCNRCHRASQDQLRTPPILKDQFFDTAEFRAASDSQHIGRIIKVYRHHPRHLKLYGRALSQELVGRWLGLTQAQISKVENAPRAEQNLEVLRRYAKTLHLPQSLLWFSLPPQGRYTERGVSTTGIDAAKLRQDLSEVLASTLISERGASDWDEAVFRLGRDTRWRPHATLASEILANLSELRVFYVRATSGHVLQRMARNTAQLSGLMSQTLLKVGDISGSADWSRTARQFASESNDLNLRAWVHAQEAYLHFYAGNMHTAIDAARYAQDIAGKSGGVGSALAAALEARAYANQGLRADALRAIGIAESLTAGLDGAATIASAFGYSEAQLRFHESNVLTKLGEFQRALVAQDHALRLTPHDDFMDRALVYFDRADSLIAQGDIVNGLAIAASTLGELETGKAAGLIVDRARLTLRMLPVSESGRVEALALHEIIAASNEFEG</sequence>
<evidence type="ECO:0000259" key="1">
    <source>
        <dbReference type="PROSITE" id="PS50943"/>
    </source>
</evidence>
<keyword evidence="3" id="KW-1185">Reference proteome</keyword>
<dbReference type="InterPro" id="IPR011990">
    <property type="entry name" value="TPR-like_helical_dom_sf"/>
</dbReference>
<evidence type="ECO:0000313" key="2">
    <source>
        <dbReference type="EMBL" id="MBB4966153.1"/>
    </source>
</evidence>
<dbReference type="Gene3D" id="1.10.260.40">
    <property type="entry name" value="lambda repressor-like DNA-binding domains"/>
    <property type="match status" value="1"/>
</dbReference>
<gene>
    <name evidence="2" type="ORF">F4559_003512</name>
</gene>
<feature type="domain" description="HTH cro/C1-type" evidence="1">
    <location>
        <begin position="90"/>
        <end position="136"/>
    </location>
</feature>
<dbReference type="SUPFAM" id="SSF48452">
    <property type="entry name" value="TPR-like"/>
    <property type="match status" value="1"/>
</dbReference>
<reference evidence="2 3" key="1">
    <citation type="submission" date="2020-08" db="EMBL/GenBank/DDBJ databases">
        <title>Sequencing the genomes of 1000 actinobacteria strains.</title>
        <authorList>
            <person name="Klenk H.-P."/>
        </authorList>
    </citation>
    <scope>NUCLEOTIDE SEQUENCE [LARGE SCALE GENOMIC DNA]</scope>
    <source>
        <strain evidence="2 3">DSM 45084</strain>
    </source>
</reference>
<name>A0A7W7WX17_9PSEU</name>
<protein>
    <submittedName>
        <fullName evidence="2">Transcriptional regulator with XRE-family HTH domain</fullName>
    </submittedName>
</protein>
<organism evidence="2 3">
    <name type="scientific">Saccharothrix violaceirubra</name>
    <dbReference type="NCBI Taxonomy" id="413306"/>
    <lineage>
        <taxon>Bacteria</taxon>
        <taxon>Bacillati</taxon>
        <taxon>Actinomycetota</taxon>
        <taxon>Actinomycetes</taxon>
        <taxon>Pseudonocardiales</taxon>
        <taxon>Pseudonocardiaceae</taxon>
        <taxon>Saccharothrix</taxon>
    </lineage>
</organism>
<proteinExistence type="predicted"/>